<keyword evidence="1" id="KW-1133">Transmembrane helix</keyword>
<protein>
    <recommendedName>
        <fullName evidence="4">Transmembrane protein</fullName>
    </recommendedName>
</protein>
<name>A0A2V1DAY8_9PLEO</name>
<dbReference type="AlphaFoldDB" id="A0A2V1DAY8"/>
<keyword evidence="3" id="KW-1185">Reference proteome</keyword>
<proteinExistence type="predicted"/>
<evidence type="ECO:0008006" key="4">
    <source>
        <dbReference type="Google" id="ProtNLM"/>
    </source>
</evidence>
<dbReference type="EMBL" id="KZ805524">
    <property type="protein sequence ID" value="PVH94703.1"/>
    <property type="molecule type" value="Genomic_DNA"/>
</dbReference>
<keyword evidence="1" id="KW-0812">Transmembrane</keyword>
<evidence type="ECO:0000313" key="3">
    <source>
        <dbReference type="Proteomes" id="UP000244855"/>
    </source>
</evidence>
<dbReference type="Proteomes" id="UP000244855">
    <property type="component" value="Unassembled WGS sequence"/>
</dbReference>
<evidence type="ECO:0000256" key="1">
    <source>
        <dbReference type="SAM" id="Phobius"/>
    </source>
</evidence>
<feature type="transmembrane region" description="Helical" evidence="1">
    <location>
        <begin position="52"/>
        <end position="71"/>
    </location>
</feature>
<gene>
    <name evidence="2" type="ORF">DM02DRAFT_618446</name>
</gene>
<reference evidence="2 3" key="1">
    <citation type="journal article" date="2018" name="Sci. Rep.">
        <title>Comparative genomics provides insights into the lifestyle and reveals functional heterogeneity of dark septate endophytic fungi.</title>
        <authorList>
            <person name="Knapp D.G."/>
            <person name="Nemeth J.B."/>
            <person name="Barry K."/>
            <person name="Hainaut M."/>
            <person name="Henrissat B."/>
            <person name="Johnson J."/>
            <person name="Kuo A."/>
            <person name="Lim J.H.P."/>
            <person name="Lipzen A."/>
            <person name="Nolan M."/>
            <person name="Ohm R.A."/>
            <person name="Tamas L."/>
            <person name="Grigoriev I.V."/>
            <person name="Spatafora J.W."/>
            <person name="Nagy L.G."/>
            <person name="Kovacs G.M."/>
        </authorList>
    </citation>
    <scope>NUCLEOTIDE SEQUENCE [LARGE SCALE GENOMIC DNA]</scope>
    <source>
        <strain evidence="2 3">DSE2036</strain>
    </source>
</reference>
<sequence>MCVRVLDFTNSTQLSQRKANNFSPNWLISIGEERVKDDDDDDVIWIGSPTPFFVLMIAYYVLSFEACLVGLSGGGWRWMEGVCVGG</sequence>
<accession>A0A2V1DAY8</accession>
<organism evidence="2 3">
    <name type="scientific">Periconia macrospinosa</name>
    <dbReference type="NCBI Taxonomy" id="97972"/>
    <lineage>
        <taxon>Eukaryota</taxon>
        <taxon>Fungi</taxon>
        <taxon>Dikarya</taxon>
        <taxon>Ascomycota</taxon>
        <taxon>Pezizomycotina</taxon>
        <taxon>Dothideomycetes</taxon>
        <taxon>Pleosporomycetidae</taxon>
        <taxon>Pleosporales</taxon>
        <taxon>Massarineae</taxon>
        <taxon>Periconiaceae</taxon>
        <taxon>Periconia</taxon>
    </lineage>
</organism>
<evidence type="ECO:0000313" key="2">
    <source>
        <dbReference type="EMBL" id="PVH94703.1"/>
    </source>
</evidence>
<keyword evidence="1" id="KW-0472">Membrane</keyword>